<dbReference type="InterPro" id="IPR002881">
    <property type="entry name" value="DUF58"/>
</dbReference>
<dbReference type="EMBL" id="LN827929">
    <property type="protein sequence ID" value="CEZ19523.1"/>
    <property type="molecule type" value="Genomic_DNA"/>
</dbReference>
<dbReference type="Proteomes" id="UP000064007">
    <property type="component" value="Chromosome 1"/>
</dbReference>
<dbReference type="KEGG" id="mbat:BN1208_0637"/>
<dbReference type="AlphaFoldDB" id="A0A0D6EW72"/>
<dbReference type="HOGENOM" id="CLU_1000440_0_0_4"/>
<dbReference type="Gene3D" id="3.40.50.410">
    <property type="entry name" value="von Willebrand factor, type A domain"/>
    <property type="match status" value="1"/>
</dbReference>
<dbReference type="InterPro" id="IPR036465">
    <property type="entry name" value="vWFA_dom_sf"/>
</dbReference>
<dbReference type="GO" id="GO:0052933">
    <property type="term" value="F:alcohol dehydrogenase (cytochrome c(L)) activity"/>
    <property type="evidence" value="ECO:0007669"/>
    <property type="project" value="UniProtKB-EC"/>
</dbReference>
<dbReference type="STRING" id="1581557.BN1208_0637"/>
<evidence type="ECO:0000313" key="3">
    <source>
        <dbReference type="Proteomes" id="UP000064007"/>
    </source>
</evidence>
<protein>
    <submittedName>
        <fullName evidence="2">MxaS</fullName>
        <ecNumber evidence="2">1.1.2.7</ecNumber>
    </submittedName>
</protein>
<gene>
    <name evidence="2" type="primary">mxaS</name>
    <name evidence="2" type="ORF">BN1208_0637</name>
</gene>
<dbReference type="SUPFAM" id="SSF53300">
    <property type="entry name" value="vWA-like"/>
    <property type="match status" value="1"/>
</dbReference>
<feature type="domain" description="DUF58" evidence="1">
    <location>
        <begin position="47"/>
        <end position="236"/>
    </location>
</feature>
<sequence>MTQVTPLFDYHIGWKSKGKHPGHHKSNQRGMGIEFAGHATLLSYPDPRRIDIRQSIRDPLGEIHVKIFNQRSATPVMIVCDLSASMNFGGKNKKINLAAEVAQSIAHSVIDRHDALGVVGFDDEIREDWLAPISFRSQHAMTLINELKKFTSTNKSNRAIKDLYQYMPRERALIFFISDFHIPEVDLENCLSNLMRHHVVPIVLWDKKEYINLPNFGIVTITDPESGKKDTLFLRKELKEKIIDSFEKRRATITKSFMNFDIPPFFVDEHFDANKMTEYFNQFVGA</sequence>
<keyword evidence="3" id="KW-1185">Reference proteome</keyword>
<organism evidence="2 3">
    <name type="scientific">Candidatus Methylopumilus planktonicus</name>
    <dbReference type="NCBI Taxonomy" id="1581557"/>
    <lineage>
        <taxon>Bacteria</taxon>
        <taxon>Pseudomonadati</taxon>
        <taxon>Pseudomonadota</taxon>
        <taxon>Betaproteobacteria</taxon>
        <taxon>Nitrosomonadales</taxon>
        <taxon>Methylophilaceae</taxon>
        <taxon>Candidatus Methylopumilus</taxon>
    </lineage>
</organism>
<dbReference type="OrthoDB" id="8996492at2"/>
<proteinExistence type="predicted"/>
<evidence type="ECO:0000313" key="2">
    <source>
        <dbReference type="EMBL" id="CEZ19523.1"/>
    </source>
</evidence>
<dbReference type="RefSeq" id="WP_046487818.1">
    <property type="nucleotide sequence ID" value="NZ_LN827929.1"/>
</dbReference>
<dbReference type="Pfam" id="PF01882">
    <property type="entry name" value="DUF58"/>
    <property type="match status" value="1"/>
</dbReference>
<name>A0A0D6EW72_9PROT</name>
<dbReference type="PANTHER" id="PTHR33608:SF6">
    <property type="entry name" value="BLL2464 PROTEIN"/>
    <property type="match status" value="1"/>
</dbReference>
<reference evidence="2" key="1">
    <citation type="submission" date="2014-12" db="EMBL/GenBank/DDBJ databases">
        <authorList>
            <person name="Salcher M Michaela"/>
        </authorList>
    </citation>
    <scope>NUCLEOTIDE SEQUENCE</scope>
    <source>
        <strain evidence="2">MMS-10A-171</strain>
    </source>
</reference>
<keyword evidence="2" id="KW-0560">Oxidoreductase</keyword>
<accession>A0A0D6EW72</accession>
<dbReference type="EC" id="1.1.2.7" evidence="2"/>
<dbReference type="PANTHER" id="PTHR33608">
    <property type="entry name" value="BLL2464 PROTEIN"/>
    <property type="match status" value="1"/>
</dbReference>
<evidence type="ECO:0000259" key="1">
    <source>
        <dbReference type="Pfam" id="PF01882"/>
    </source>
</evidence>